<organism evidence="1 2">
    <name type="scientific">Streblomastix strix</name>
    <dbReference type="NCBI Taxonomy" id="222440"/>
    <lineage>
        <taxon>Eukaryota</taxon>
        <taxon>Metamonada</taxon>
        <taxon>Preaxostyla</taxon>
        <taxon>Oxymonadida</taxon>
        <taxon>Streblomastigidae</taxon>
        <taxon>Streblomastix</taxon>
    </lineage>
</organism>
<evidence type="ECO:0000313" key="2">
    <source>
        <dbReference type="Proteomes" id="UP000324800"/>
    </source>
</evidence>
<reference evidence="1 2" key="1">
    <citation type="submission" date="2019-03" db="EMBL/GenBank/DDBJ databases">
        <title>Single cell metagenomics reveals metabolic interactions within the superorganism composed of flagellate Streblomastix strix and complex community of Bacteroidetes bacteria on its surface.</title>
        <authorList>
            <person name="Treitli S.C."/>
            <person name="Kolisko M."/>
            <person name="Husnik F."/>
            <person name="Keeling P."/>
            <person name="Hampl V."/>
        </authorList>
    </citation>
    <scope>NUCLEOTIDE SEQUENCE [LARGE SCALE GENOMIC DNA]</scope>
    <source>
        <strain evidence="1">ST1C</strain>
    </source>
</reference>
<sequence length="139" mass="14698">AGSEKNLGMRGGSTISLTPIAQLDQLQQFNSNQNQNSFSQLQKGQNIQSSEVNTNYLQQGQQSSSSFAFGNYIDGIVGIGGNNQRGILSINNSGMIVTCATQRADDQSQIVLGTQNGKIIIKRRGDGGSGKGGNKVFTV</sequence>
<gene>
    <name evidence="1" type="ORF">EZS28_048319</name>
</gene>
<comment type="caution">
    <text evidence="1">The sequence shown here is derived from an EMBL/GenBank/DDBJ whole genome shotgun (WGS) entry which is preliminary data.</text>
</comment>
<dbReference type="EMBL" id="SNRW01033453">
    <property type="protein sequence ID" value="KAA6356154.1"/>
    <property type="molecule type" value="Genomic_DNA"/>
</dbReference>
<dbReference type="AlphaFoldDB" id="A0A5J4TCN8"/>
<accession>A0A5J4TCN8</accession>
<evidence type="ECO:0000313" key="1">
    <source>
        <dbReference type="EMBL" id="KAA6356154.1"/>
    </source>
</evidence>
<dbReference type="Proteomes" id="UP000324800">
    <property type="component" value="Unassembled WGS sequence"/>
</dbReference>
<name>A0A5J4TCN8_9EUKA</name>
<proteinExistence type="predicted"/>
<feature type="non-terminal residue" evidence="1">
    <location>
        <position position="1"/>
    </location>
</feature>
<protein>
    <submittedName>
        <fullName evidence="1">Uncharacterized protein</fullName>
    </submittedName>
</protein>